<feature type="region of interest" description="Disordered" evidence="2">
    <location>
        <begin position="1086"/>
        <end position="1112"/>
    </location>
</feature>
<feature type="compositionally biased region" description="Low complexity" evidence="2">
    <location>
        <begin position="1090"/>
        <end position="1104"/>
    </location>
</feature>
<dbReference type="Proteomes" id="UP000292957">
    <property type="component" value="Unassembled WGS sequence"/>
</dbReference>
<feature type="compositionally biased region" description="Polar residues" evidence="2">
    <location>
        <begin position="907"/>
        <end position="920"/>
    </location>
</feature>
<reference evidence="3" key="1">
    <citation type="submission" date="2019-01" db="EMBL/GenBank/DDBJ databases">
        <title>Draft genome sequences of three monokaryotic isolates of the white-rot basidiomycete fungus Dichomitus squalens.</title>
        <authorList>
            <consortium name="DOE Joint Genome Institute"/>
            <person name="Lopez S.C."/>
            <person name="Andreopoulos B."/>
            <person name="Pangilinan J."/>
            <person name="Lipzen A."/>
            <person name="Riley R."/>
            <person name="Ahrendt S."/>
            <person name="Ng V."/>
            <person name="Barry K."/>
            <person name="Daum C."/>
            <person name="Grigoriev I.V."/>
            <person name="Hilden K.S."/>
            <person name="Makela M.R."/>
            <person name="de Vries R.P."/>
        </authorList>
    </citation>
    <scope>NUCLEOTIDE SEQUENCE [LARGE SCALE GENOMIC DNA]</scope>
    <source>
        <strain evidence="3">OM18370.1</strain>
    </source>
</reference>
<dbReference type="OrthoDB" id="2528184at2759"/>
<feature type="region of interest" description="Disordered" evidence="2">
    <location>
        <begin position="803"/>
        <end position="1061"/>
    </location>
</feature>
<feature type="compositionally biased region" description="Low complexity" evidence="2">
    <location>
        <begin position="27"/>
        <end position="46"/>
    </location>
</feature>
<name>A0A4Q9M588_9APHY</name>
<evidence type="ECO:0000256" key="2">
    <source>
        <dbReference type="SAM" id="MobiDB-lite"/>
    </source>
</evidence>
<feature type="compositionally biased region" description="Acidic residues" evidence="2">
    <location>
        <begin position="189"/>
        <end position="199"/>
    </location>
</feature>
<feature type="compositionally biased region" description="Low complexity" evidence="2">
    <location>
        <begin position="1042"/>
        <end position="1061"/>
    </location>
</feature>
<feature type="region of interest" description="Disordered" evidence="2">
    <location>
        <begin position="247"/>
        <end position="276"/>
    </location>
</feature>
<feature type="compositionally biased region" description="Low complexity" evidence="2">
    <location>
        <begin position="937"/>
        <end position="960"/>
    </location>
</feature>
<sequence>MNAFSFGKPVSPSGVNPSARHSRSHSRNSSVSVPLSLPTPVSTSSVHDSPPQSPTRNSISGAKRNSHHRRRSSVSTRRESADLMGISLPSIPISSSEDNINLGDKDSIRRRALWALEGKDAGGNFSVEIPELDAPEVPKRNFEFPTKPSFPPGIGAGFSGGLNTLISNKRDSVKFMASSPSSEMLGTLIEEEEEEEEEGKDITSSPAKDVSVPVTATTASPAPIRPRPASLNLRPLSLALNTSIQADIPTPTLTPSPRPGLKSLTLTSSPSSTLSSNVAMNKRQSLIMSSSPTHTQVAVNRRPSLNLMTENSVTASPPARRSSISYVSNSDAQTVSVYGLPTPEMTPTSSTLDRRRSTSVSTSGSMDLGKLNMQRGRPLSMSEQHFLFQAHETLVQRITDLERALARSSRSRPVSCASEVSWASSSAPSEPSDELLQLIADLKAERDELKKDVDGWRTRVADLQHQIDIHAKRLEVERRDAWVARQRVGLLEVEKSGLERSLADKTTQADDALARSEALNLSLQSSQDEVKTLKAEVERLRDVDDECARLRAELLQERKKREEMERDLEHAGLLDTPRPFNAATNGIPMSRTMVHAKRGLGFRSIDSESSCTDVESVDDDHQPALKAVQEVDEDDDDMTSDDEDDGLAGYEDEEDGDEYAFPTSTSYESVMEYSRAATPRLSTDSADSAPSLCTSPSPSVSPSPLPSPAEPTHVQDHARHKSLSKAWTFPSGPASVPAAPRPSEDIDRFFGCLEDVDNSPPLDSRLHSVESNKSLFAQALAECDDDLPPFVLPADVGDVVLSPEVESPQRSLDIVFEEEEEEEEEEEGAVREDDSYQSDDEEFVGEVDEGGIKFTFNPPPSYVFEGEADTSSSDLSMTTTSSASESVNDSSSFFEFADEHEDDASFTLPQLKSQRSSPSPSAIPRLRSSSPSMIPLPVSSPTVPKVAAPVPRRAVPSPTVFSTPPLKRSATAPTFIPQPRGSPSTPSKVASMIPQPQRASTSPKPSAIPVMTSPVPTGVASRSPSVTPHPPSTAPDMKTSYASTRSQPASPSSPASYSPSLMSPTLAARFSLQTLTNFIPVPSMLWSPRSTDAGSGSSGSTTSSPVGHTRTSSAFVNATVSAAKERAYVPKERQLERLRLRMEEERKKSRATVTGLGVQVQKTQAGLLDI</sequence>
<feature type="compositionally biased region" description="Acidic residues" evidence="2">
    <location>
        <begin position="815"/>
        <end position="827"/>
    </location>
</feature>
<feature type="compositionally biased region" description="Low complexity" evidence="2">
    <location>
        <begin position="263"/>
        <end position="276"/>
    </location>
</feature>
<protein>
    <submittedName>
        <fullName evidence="3">Uncharacterized protein</fullName>
    </submittedName>
</protein>
<feature type="compositionally biased region" description="Acidic residues" evidence="2">
    <location>
        <begin position="835"/>
        <end position="849"/>
    </location>
</feature>
<feature type="region of interest" description="Disordered" evidence="2">
    <location>
        <begin position="1"/>
        <end position="83"/>
    </location>
</feature>
<feature type="region of interest" description="Disordered" evidence="2">
    <location>
        <begin position="609"/>
        <end position="745"/>
    </location>
</feature>
<organism evidence="3">
    <name type="scientific">Dichomitus squalens</name>
    <dbReference type="NCBI Taxonomy" id="114155"/>
    <lineage>
        <taxon>Eukaryota</taxon>
        <taxon>Fungi</taxon>
        <taxon>Dikarya</taxon>
        <taxon>Basidiomycota</taxon>
        <taxon>Agaricomycotina</taxon>
        <taxon>Agaricomycetes</taxon>
        <taxon>Polyporales</taxon>
        <taxon>Polyporaceae</taxon>
        <taxon>Dichomitus</taxon>
    </lineage>
</organism>
<feature type="compositionally biased region" description="Low complexity" evidence="2">
    <location>
        <begin position="870"/>
        <end position="892"/>
    </location>
</feature>
<feature type="compositionally biased region" description="Low complexity" evidence="2">
    <location>
        <begin position="215"/>
        <end position="229"/>
    </location>
</feature>
<feature type="compositionally biased region" description="Pro residues" evidence="2">
    <location>
        <begin position="699"/>
        <end position="709"/>
    </location>
</feature>
<evidence type="ECO:0000313" key="3">
    <source>
        <dbReference type="EMBL" id="TBU22039.1"/>
    </source>
</evidence>
<evidence type="ECO:0000256" key="1">
    <source>
        <dbReference type="SAM" id="Coils"/>
    </source>
</evidence>
<keyword evidence="1" id="KW-0175">Coiled coil</keyword>
<accession>A0A4Q9M588</accession>
<feature type="coiled-coil region" evidence="1">
    <location>
        <begin position="516"/>
        <end position="567"/>
    </location>
</feature>
<feature type="compositionally biased region" description="Acidic residues" evidence="2">
    <location>
        <begin position="630"/>
        <end position="658"/>
    </location>
</feature>
<dbReference type="EMBL" id="ML143560">
    <property type="protein sequence ID" value="TBU22039.1"/>
    <property type="molecule type" value="Genomic_DNA"/>
</dbReference>
<feature type="region of interest" description="Disordered" evidence="2">
    <location>
        <begin position="178"/>
        <end position="229"/>
    </location>
</feature>
<gene>
    <name evidence="3" type="ORF">BD311DRAFT_168659</name>
</gene>
<feature type="region of interest" description="Disordered" evidence="2">
    <location>
        <begin position="337"/>
        <end position="371"/>
    </location>
</feature>
<proteinExistence type="predicted"/>
<feature type="coiled-coil region" evidence="1">
    <location>
        <begin position="432"/>
        <end position="466"/>
    </location>
</feature>
<dbReference type="AlphaFoldDB" id="A0A4Q9M588"/>